<proteinExistence type="predicted"/>
<protein>
    <submittedName>
        <fullName evidence="1">Uncharacterized protein</fullName>
    </submittedName>
</protein>
<organism evidence="1 2">
    <name type="scientific">Struthio camelus australis</name>
    <dbReference type="NCBI Taxonomy" id="441894"/>
    <lineage>
        <taxon>Eukaryota</taxon>
        <taxon>Metazoa</taxon>
        <taxon>Chordata</taxon>
        <taxon>Craniata</taxon>
        <taxon>Vertebrata</taxon>
        <taxon>Euteleostomi</taxon>
        <taxon>Archelosauria</taxon>
        <taxon>Archosauria</taxon>
        <taxon>Dinosauria</taxon>
        <taxon>Saurischia</taxon>
        <taxon>Theropoda</taxon>
        <taxon>Coelurosauria</taxon>
        <taxon>Aves</taxon>
        <taxon>Palaeognathae</taxon>
        <taxon>Struthioniformes</taxon>
        <taxon>Struthionidae</taxon>
        <taxon>Struthio</taxon>
    </lineage>
</organism>
<sequence>NRHKLLLGKFCLDIRQTLFTVRRIKRWNSLPREVVKFPSLQIFKAWLDRSLDNLI</sequence>
<accession>A0A093HFX2</accession>
<feature type="non-terminal residue" evidence="1">
    <location>
        <position position="1"/>
    </location>
</feature>
<evidence type="ECO:0000313" key="2">
    <source>
        <dbReference type="Proteomes" id="UP000053584"/>
    </source>
</evidence>
<feature type="non-terminal residue" evidence="1">
    <location>
        <position position="55"/>
    </location>
</feature>
<reference evidence="1 2" key="1">
    <citation type="submission" date="2014-04" db="EMBL/GenBank/DDBJ databases">
        <title>Genome evolution of avian class.</title>
        <authorList>
            <person name="Zhang G."/>
            <person name="Li C."/>
        </authorList>
    </citation>
    <scope>NUCLEOTIDE SEQUENCE [LARGE SCALE GENOMIC DNA]</scope>
    <source>
        <strain evidence="1">BGI_N308</strain>
    </source>
</reference>
<gene>
    <name evidence="1" type="ORF">N308_02501</name>
</gene>
<dbReference type="Proteomes" id="UP000053584">
    <property type="component" value="Unassembled WGS sequence"/>
</dbReference>
<evidence type="ECO:0000313" key="1">
    <source>
        <dbReference type="EMBL" id="KFV78325.1"/>
    </source>
</evidence>
<keyword evidence="2" id="KW-1185">Reference proteome</keyword>
<dbReference type="EMBL" id="KL206036">
    <property type="protein sequence ID" value="KFV78325.1"/>
    <property type="molecule type" value="Genomic_DNA"/>
</dbReference>
<name>A0A093HFX2_STRCA</name>
<dbReference type="AlphaFoldDB" id="A0A093HFX2"/>